<gene>
    <name evidence="1" type="ORF">ACFSQ3_09005</name>
</gene>
<dbReference type="SUPFAM" id="SSF51206">
    <property type="entry name" value="cAMP-binding domain-like"/>
    <property type="match status" value="1"/>
</dbReference>
<comment type="caution">
    <text evidence="1">The sequence shown here is derived from an EMBL/GenBank/DDBJ whole genome shotgun (WGS) entry which is preliminary data.</text>
</comment>
<dbReference type="Gene3D" id="2.60.120.10">
    <property type="entry name" value="Jelly Rolls"/>
    <property type="match status" value="1"/>
</dbReference>
<dbReference type="Proteomes" id="UP001597393">
    <property type="component" value="Unassembled WGS sequence"/>
</dbReference>
<name>A0ABW5NIZ0_9SPHI</name>
<dbReference type="InterPro" id="IPR014710">
    <property type="entry name" value="RmlC-like_jellyroll"/>
</dbReference>
<sequence>MIALIEINRENRRIIKSIATPYNALKTTSHLHSDTPRFGKIVAFRASKVLRIAYSSINKIKETDPLIARLINILVNKKMRQQDAHIAVILHKSVSERVRHFRRELKHLTLLLTQQELADYLEISKRALQQSLYVVLKNNFEVENDILWLKK</sequence>
<evidence type="ECO:0000313" key="2">
    <source>
        <dbReference type="Proteomes" id="UP001597393"/>
    </source>
</evidence>
<dbReference type="RefSeq" id="WP_380869217.1">
    <property type="nucleotide sequence ID" value="NZ_JBHUMA010000006.1"/>
</dbReference>
<protein>
    <submittedName>
        <fullName evidence="1">Uncharacterized protein</fullName>
    </submittedName>
</protein>
<keyword evidence="2" id="KW-1185">Reference proteome</keyword>
<evidence type="ECO:0000313" key="1">
    <source>
        <dbReference type="EMBL" id="MFD2599091.1"/>
    </source>
</evidence>
<organism evidence="1 2">
    <name type="scientific">Sphingobacterium corticis</name>
    <dbReference type="NCBI Taxonomy" id="1812823"/>
    <lineage>
        <taxon>Bacteria</taxon>
        <taxon>Pseudomonadati</taxon>
        <taxon>Bacteroidota</taxon>
        <taxon>Sphingobacteriia</taxon>
        <taxon>Sphingobacteriales</taxon>
        <taxon>Sphingobacteriaceae</taxon>
        <taxon>Sphingobacterium</taxon>
    </lineage>
</organism>
<dbReference type="EMBL" id="JBHUMA010000006">
    <property type="protein sequence ID" value="MFD2599091.1"/>
    <property type="molecule type" value="Genomic_DNA"/>
</dbReference>
<dbReference type="InterPro" id="IPR018490">
    <property type="entry name" value="cNMP-bd_dom_sf"/>
</dbReference>
<reference evidence="2" key="1">
    <citation type="journal article" date="2019" name="Int. J. Syst. Evol. Microbiol.">
        <title>The Global Catalogue of Microorganisms (GCM) 10K type strain sequencing project: providing services to taxonomists for standard genome sequencing and annotation.</title>
        <authorList>
            <consortium name="The Broad Institute Genomics Platform"/>
            <consortium name="The Broad Institute Genome Sequencing Center for Infectious Disease"/>
            <person name="Wu L."/>
            <person name="Ma J."/>
        </authorList>
    </citation>
    <scope>NUCLEOTIDE SEQUENCE [LARGE SCALE GENOMIC DNA]</scope>
    <source>
        <strain evidence="2">KCTC 42248</strain>
    </source>
</reference>
<accession>A0ABW5NIZ0</accession>
<proteinExistence type="predicted"/>